<feature type="region of interest" description="Disordered" evidence="1">
    <location>
        <begin position="1122"/>
        <end position="1772"/>
    </location>
</feature>
<feature type="compositionally biased region" description="Basic and acidic residues" evidence="1">
    <location>
        <begin position="211"/>
        <end position="244"/>
    </location>
</feature>
<feature type="compositionally biased region" description="Low complexity" evidence="1">
    <location>
        <begin position="1267"/>
        <end position="1283"/>
    </location>
</feature>
<feature type="region of interest" description="Disordered" evidence="1">
    <location>
        <begin position="2094"/>
        <end position="2163"/>
    </location>
</feature>
<feature type="compositionally biased region" description="Basic and acidic residues" evidence="1">
    <location>
        <begin position="1220"/>
        <end position="1238"/>
    </location>
</feature>
<feature type="compositionally biased region" description="Basic and acidic residues" evidence="1">
    <location>
        <begin position="172"/>
        <end position="181"/>
    </location>
</feature>
<evidence type="ECO:0000256" key="1">
    <source>
        <dbReference type="SAM" id="MobiDB-lite"/>
    </source>
</evidence>
<name>A0A086Q855_TOXGO</name>
<feature type="compositionally biased region" description="Basic and acidic residues" evidence="1">
    <location>
        <begin position="824"/>
        <end position="895"/>
    </location>
</feature>
<feature type="compositionally biased region" description="Basic and acidic residues" evidence="1">
    <location>
        <begin position="1752"/>
        <end position="1768"/>
    </location>
</feature>
<feature type="compositionally biased region" description="Basic and acidic residues" evidence="1">
    <location>
        <begin position="1562"/>
        <end position="1572"/>
    </location>
</feature>
<feature type="compositionally biased region" description="Basic residues" evidence="1">
    <location>
        <begin position="1"/>
        <end position="13"/>
    </location>
</feature>
<feature type="region of interest" description="Disordered" evidence="1">
    <location>
        <begin position="1784"/>
        <end position="1820"/>
    </location>
</feature>
<feature type="compositionally biased region" description="Low complexity" evidence="1">
    <location>
        <begin position="1075"/>
        <end position="1090"/>
    </location>
</feature>
<protein>
    <submittedName>
        <fullName evidence="2">Uncharacterized protein</fullName>
    </submittedName>
</protein>
<reference evidence="2 3" key="2">
    <citation type="journal article" date="2015" name="Eukaryot. Cell">
        <title>Genetic mapping reveals that sinefungin resistance in Toxoplasma gondii is controlled by a putative amino acid transporter locus that can be used as a negative selectable marker.</title>
        <authorList>
            <person name="Behnke M.S."/>
            <person name="Khan A."/>
            <person name="Sibley L.D."/>
        </authorList>
    </citation>
    <scope>NUCLEOTIDE SEQUENCE [LARGE SCALE GENOMIC DNA]</scope>
    <source>
        <strain evidence="2 3">VAND</strain>
    </source>
</reference>
<feature type="compositionally biased region" description="Basic and acidic residues" evidence="1">
    <location>
        <begin position="1386"/>
        <end position="1412"/>
    </location>
</feature>
<feature type="region of interest" description="Disordered" evidence="1">
    <location>
        <begin position="658"/>
        <end position="751"/>
    </location>
</feature>
<feature type="compositionally biased region" description="Low complexity" evidence="1">
    <location>
        <begin position="1031"/>
        <end position="1042"/>
    </location>
</feature>
<feature type="region of interest" description="Disordered" evidence="1">
    <location>
        <begin position="789"/>
        <end position="998"/>
    </location>
</feature>
<dbReference type="VEuPathDB" id="ToxoDB:TGVAND_288420"/>
<evidence type="ECO:0000313" key="2">
    <source>
        <dbReference type="EMBL" id="KFH08787.1"/>
    </source>
</evidence>
<feature type="compositionally biased region" description="Basic and acidic residues" evidence="1">
    <location>
        <begin position="2030"/>
        <end position="2040"/>
    </location>
</feature>
<feature type="compositionally biased region" description="Low complexity" evidence="1">
    <location>
        <begin position="985"/>
        <end position="996"/>
    </location>
</feature>
<feature type="compositionally biased region" description="Low complexity" evidence="1">
    <location>
        <begin position="1481"/>
        <end position="1538"/>
    </location>
</feature>
<sequence length="2374" mass="257233">MPRASLRNRRKNGSLHPSASSSPEGEERVSPSPSLLLYSSSSDTSSSSSQVSPFPAPSGVAVQTSGPQRQAHEGEPRLPALPESCRSPKLLSNFLSLSSSSCLSSSSSFASSAPSHPQPKSENALPLQTDDDGGSASVSGENTCTLSLFASPVGAAMQEPSPSLVRSPSRGQRQEIPHGDSKPAPSLETRGFGAERLLSPALSAPASLGSRTRDGQQVEGRSRGEGEDGGESRVRGQANSEKRAQGSPPSSPVLCPAFSSPVPFQTDGCLAASSVPSFFSFSSSLRFKERQGTGPASDNFTGQEDRVFFSSSCSSSASSASLVPLCSRYRTPKSLVEEERETGHGSGPCLSSFAFSPQRREREFVSSLHLRASESLSRKRLAFSSPESVASAAPVCSSLGREEKRNFLSPVLAPRPFERHTDENMETEERMETKERMEESEANKERKEKKESTWMGARSKEVQAKSSNTMSPLLFYSEPKRKEGVEGKQSQGQRSLQGKVNVEPSVEMTLQVHERGRSLCSRGNVSSLQRGRGGEKERETKAPTQREHRTADKEREAREKTDHKTGREREELQEHRQRRETGEKGTPKKRKPRATAPSREERKAFLKERRLGGAFACTRESSREKGERISSTSVTENAKDASANEEADCVEAVTDLWERGLLSPKAPRDRSLGYGSSHSSPRKSVPLSLKETRVETTQAQTDSRQAAPGAAEISGQGDRCEEQKEREGEEEEEGVEREERGGRDDGRRKEEIYIDPQALKWMAPFCADEDQVLTRARRRRNSVTVFHHLHEQTKGLASRAGPLSLSDASRPRRRCTRSRSRSLSVERPEEAATGEERVGRGEKQSREAETEREKEGPARKTDEKRRKETRAEGGERCEDGRAAELGLKEGKESRRLSSCLQVDEGGRPSRRRGPFLQVEEGKRSEKSRDHEKRDAEPVFQSRVSSMTHRRASSVSSFCDIASPRDSSKSRVEASKPRVSESRVALSPSSSGWSLSPRKPAFCSPLCSPARRGRASFSDSAALAFPLSSVSSLGSSLSRASPPRVSGSWSLPLAEVMSPSSPPRSSTALRPQCPVLSPAPSLASSSPHSASRQTENAGKTLELDTSSTLLVRRSPRLFAASLGSLQSSSLSSGSPSLCSQGTPHVSCLRGSPLRASCGIVVPSSSKKKEKSEGKKDGEENKQEKKNAEQKKDTDEKKNEEGNREQKSEASPAKEKGRRVTRLSEAEERRMRASPEKDRCLGGPRKAAGKRETRGKEQDSVPREDIQQSSSVSSSASFVSTRSDSLQTDNSDRVSGRASKKLRTRLSPPATLPTSSSSSLSLSSSRLSLSSSSGRRAAPMQQADSLSSAVSLAPQYSQPNSRRQKSDGDSVANSSRLRGTRVRTGADLARKARMETTGKKVEGEKKEEIEQKEEGEMEEETCAKNGRKAFRGRAPACKREAPGSVGKMESRDAKEEKGKTTEDDKNEEVHAKAKAETVTSEASAGSVPSLPSLSASSLSSSSVSSSGDAPSLSLSSLSSSSVSSSGDAPSLSLSSLSSSGNAPRASCERHELQGGEDCEGQDCAEPRKEPHAEGGDMASAPNFDESRSSEKKAHVRQFKIGAVGEQSRQEERGDSAPFSAALSSESGRAAASRSAKPSLAKPTSSLGSPFPGTFCFSSPFRRRASSSEASTERQTLLAPLTQLSAARHRLSSSDASDVRSVSGRSSGRSSSSVLPSSRRSSFSAASPCASPSSLAAHADDQGLRNSRTTSQVSEWERRRVEEEAKHERDLQQALDDDLEQQVHCMRQSGASVRDDAQEPSPRDRKRKRESDEAEAESRRADLSMHTPSFLALDPFLVDEADEKLLTTQQLRTYLSTIITGDLREKSREALLYMAKAWSLQTHTSTGVPSSRMNFANVGERFVPQAARRVQGKVLPKERRRHSILRCSSSAVFDGSRENDKPEKLKRRRISFSPFNKVQLYTLDETERQSKEEAAQRSFQNEQQQLLLLERQRESASSFSASFASPPLSASRVDCGASQCPPHGDCAASEQENGEKENRRGDADMQNVLCSPFAGVPHFSTPPPPGEKAPSSDREAGAGAPPFSSVSSEFFVACPGQGCSPRESGEGFPEASLSRPLSALGRSRVPHLTPLAENRTEKQTRGEGSSSFRKRELLSARRGDESPLGSAAFVHSKLPFTTSPSFKLLHGSPEVSRVSVSPSAASSPFASACAPGLRRAPRPELARKQTLSSRPVGGGPVSSLQALRETHLRAQAPSLSVPKPALAPSPFSSLAAVCSRFCLPDKREQSERRRASTFADCTYTGGCEDDEENRENRMANVSLSRAERGREETGKGERLVTEKDTVGNETPVQFYISPSGQRVYRRGSLVSPATVSGFQCF</sequence>
<feature type="compositionally biased region" description="Basic and acidic residues" evidence="1">
    <location>
        <begin position="598"/>
        <end position="611"/>
    </location>
</feature>
<reference evidence="2 3" key="1">
    <citation type="submission" date="2014-08" db="EMBL/GenBank/DDBJ databases">
        <authorList>
            <person name="Sibley D."/>
            <person name="Venepally P."/>
            <person name="Karamycheva S."/>
            <person name="Hadjithomas M."/>
            <person name="Khan A."/>
            <person name="Brunk B."/>
            <person name="Roos D."/>
            <person name="Caler E."/>
            <person name="Lorenzi H."/>
        </authorList>
    </citation>
    <scope>NUCLEOTIDE SEQUENCE [LARGE SCALE GENOMIC DNA]</scope>
    <source>
        <strain evidence="2 3">VAND</strain>
    </source>
</reference>
<feature type="compositionally biased region" description="Basic and acidic residues" evidence="1">
    <location>
        <begin position="1168"/>
        <end position="1213"/>
    </location>
</feature>
<feature type="compositionally biased region" description="Low complexity" evidence="1">
    <location>
        <begin position="1122"/>
        <end position="1140"/>
    </location>
</feature>
<feature type="compositionally biased region" description="Basic and acidic residues" evidence="1">
    <location>
        <begin position="1446"/>
        <end position="1473"/>
    </location>
</feature>
<feature type="compositionally biased region" description="Polar residues" evidence="1">
    <location>
        <begin position="1741"/>
        <end position="1751"/>
    </location>
</feature>
<feature type="compositionally biased region" description="Basic and acidic residues" evidence="1">
    <location>
        <begin position="532"/>
        <end position="586"/>
    </location>
</feature>
<dbReference type="Proteomes" id="UP000028840">
    <property type="component" value="Unassembled WGS sequence"/>
</dbReference>
<feature type="region of interest" description="Disordered" evidence="1">
    <location>
        <begin position="99"/>
        <end position="258"/>
    </location>
</feature>
<dbReference type="EMBL" id="AEYJ02000607">
    <property type="protein sequence ID" value="KFH08787.1"/>
    <property type="molecule type" value="Genomic_DNA"/>
</dbReference>
<feature type="compositionally biased region" description="Low complexity" evidence="1">
    <location>
        <begin position="99"/>
        <end position="115"/>
    </location>
</feature>
<feature type="region of interest" description="Disordered" evidence="1">
    <location>
        <begin position="2009"/>
        <end position="2080"/>
    </location>
</feature>
<feature type="compositionally biased region" description="Basic and acidic residues" evidence="1">
    <location>
        <begin position="919"/>
        <end position="936"/>
    </location>
</feature>
<dbReference type="OrthoDB" id="346466at2759"/>
<feature type="region of interest" description="Disordered" evidence="1">
    <location>
        <begin position="1031"/>
        <end position="1107"/>
    </location>
</feature>
<feature type="compositionally biased region" description="Low complexity" evidence="1">
    <location>
        <begin position="1303"/>
        <end position="1331"/>
    </location>
</feature>
<feature type="compositionally biased region" description="Polar residues" evidence="1">
    <location>
        <begin position="1091"/>
        <end position="1107"/>
    </location>
</feature>
<feature type="compositionally biased region" description="Polar residues" evidence="1">
    <location>
        <begin position="695"/>
        <end position="704"/>
    </location>
</feature>
<feature type="region of interest" description="Disordered" evidence="1">
    <location>
        <begin position="1"/>
        <end position="85"/>
    </location>
</feature>
<feature type="compositionally biased region" description="Polar residues" evidence="1">
    <location>
        <begin position="1340"/>
        <end position="1359"/>
    </location>
</feature>
<accession>A0A086Q855</accession>
<feature type="compositionally biased region" description="Polar residues" evidence="1">
    <location>
        <begin position="488"/>
        <end position="498"/>
    </location>
</feature>
<feature type="compositionally biased region" description="Low complexity" evidence="1">
    <location>
        <begin position="1617"/>
        <end position="1640"/>
    </location>
</feature>
<feature type="compositionally biased region" description="Basic residues" evidence="1">
    <location>
        <begin position="811"/>
        <end position="820"/>
    </location>
</feature>
<feature type="compositionally biased region" description="Basic and acidic residues" evidence="1">
    <location>
        <begin position="2146"/>
        <end position="2158"/>
    </location>
</feature>
<feature type="compositionally biased region" description="Polar residues" evidence="1">
    <location>
        <begin position="136"/>
        <end position="148"/>
    </location>
</feature>
<comment type="caution">
    <text evidence="2">The sequence shown here is derived from an EMBL/GenBank/DDBJ whole genome shotgun (WGS) entry which is preliminary data.</text>
</comment>
<feature type="compositionally biased region" description="Low complexity" evidence="1">
    <location>
        <begin position="30"/>
        <end position="53"/>
    </location>
</feature>
<feature type="compositionally biased region" description="Basic and acidic residues" evidence="1">
    <location>
        <begin position="1790"/>
        <end position="1800"/>
    </location>
</feature>
<feature type="compositionally biased region" description="Basic and acidic residues" evidence="1">
    <location>
        <begin position="1247"/>
        <end position="1264"/>
    </location>
</feature>
<feature type="compositionally biased region" description="Basic and acidic residues" evidence="1">
    <location>
        <begin position="737"/>
        <end position="751"/>
    </location>
</feature>
<feature type="compositionally biased region" description="Polar residues" evidence="1">
    <location>
        <begin position="160"/>
        <end position="171"/>
    </location>
</feature>
<feature type="compositionally biased region" description="Low complexity" evidence="1">
    <location>
        <begin position="197"/>
        <end position="208"/>
    </location>
</feature>
<feature type="compositionally biased region" description="Basic and acidic residues" evidence="1">
    <location>
        <begin position="965"/>
        <end position="980"/>
    </location>
</feature>
<feature type="compositionally biased region" description="Basic and acidic residues" evidence="1">
    <location>
        <begin position="718"/>
        <end position="727"/>
    </location>
</feature>
<feature type="region of interest" description="Disordered" evidence="1">
    <location>
        <begin position="410"/>
        <end position="646"/>
    </location>
</feature>
<evidence type="ECO:0000313" key="3">
    <source>
        <dbReference type="Proteomes" id="UP000028840"/>
    </source>
</evidence>
<feature type="compositionally biased region" description="Basic and acidic residues" evidence="1">
    <location>
        <begin position="416"/>
        <end position="463"/>
    </location>
</feature>
<feature type="compositionally biased region" description="Polar residues" evidence="1">
    <location>
        <begin position="941"/>
        <end position="956"/>
    </location>
</feature>
<feature type="compositionally biased region" description="Low complexity" evidence="1">
    <location>
        <begin position="1690"/>
        <end position="1734"/>
    </location>
</feature>
<proteinExistence type="predicted"/>
<organism evidence="2 3">
    <name type="scientific">Toxoplasma gondii VAND</name>
    <dbReference type="NCBI Taxonomy" id="933077"/>
    <lineage>
        <taxon>Eukaryota</taxon>
        <taxon>Sar</taxon>
        <taxon>Alveolata</taxon>
        <taxon>Apicomplexa</taxon>
        <taxon>Conoidasida</taxon>
        <taxon>Coccidia</taxon>
        <taxon>Eucoccidiorida</taxon>
        <taxon>Eimeriorina</taxon>
        <taxon>Sarcocystidae</taxon>
        <taxon>Toxoplasma</taxon>
    </lineage>
</organism>
<gene>
    <name evidence="2" type="ORF">TGVAND_288420</name>
</gene>